<dbReference type="PANTHER" id="PTHR13504:SF38">
    <property type="entry name" value="FIDO DOMAIN-CONTAINING PROTEIN"/>
    <property type="match status" value="1"/>
</dbReference>
<protein>
    <submittedName>
        <fullName evidence="4">Cell filamentation protein Fic</fullName>
    </submittedName>
</protein>
<feature type="active site" evidence="1">
    <location>
        <position position="315"/>
    </location>
</feature>
<feature type="binding site" evidence="2">
    <location>
        <begin position="319"/>
        <end position="326"/>
    </location>
    <ligand>
        <name>ATP</name>
        <dbReference type="ChEBI" id="CHEBI:30616"/>
    </ligand>
</feature>
<evidence type="ECO:0000259" key="3">
    <source>
        <dbReference type="PROSITE" id="PS51459"/>
    </source>
</evidence>
<keyword evidence="2" id="KW-0547">Nucleotide-binding</keyword>
<evidence type="ECO:0000256" key="2">
    <source>
        <dbReference type="PIRSR" id="PIRSR640198-2"/>
    </source>
</evidence>
<dbReference type="RefSeq" id="WP_154557953.1">
    <property type="nucleotide sequence ID" value="NZ_VOSW01000001.1"/>
</dbReference>
<evidence type="ECO:0000256" key="1">
    <source>
        <dbReference type="PIRSR" id="PIRSR640198-1"/>
    </source>
</evidence>
<dbReference type="OrthoDB" id="9813719at2"/>
<dbReference type="InterPro" id="IPR003812">
    <property type="entry name" value="Fido"/>
</dbReference>
<dbReference type="Gene3D" id="1.10.3290.10">
    <property type="entry name" value="Fido-like domain"/>
    <property type="match status" value="1"/>
</dbReference>
<dbReference type="AlphaFoldDB" id="A0A6N6WMQ9"/>
<sequence>MSAVGYEYLRQQLNLSALELKRPALVKPVTRLTNINDCLSVPKNMAPADGAYLDHVLFALKHEGTNLAVLAQTLPNISAEDLLAELRRSPSGGYIRKAAFLWETFTGKELEGAPVAGGAVIPLFDPTQYYTGPSVRNARWRVDFNGLGSMRYCATVARTPTITQLLESDVLTRAREFMASLPAEMQDRALSWAYLHETQDSFAIEKEAPSEDKAQRFVKLLRQAHERHPLSEEYLVELQNICVTNPLDQAASYRAEQNHLQSGLRGAAGVTYVPPPPDMLTDLMADWLAFANSAPTQVDPLIAASIISFGFVFLHPFMDGNGRLSRFLIHHALCSSGKLENGLLLPVSIAMKREEQAYLEALRDFSKPIRERWQVRWLDEMKYDFKFQGDVSIYQFWDATPAVEFVARMADLALEVELRQETLFLQRYDKVLRAVNQRYDVRGSTLSTLVMMCLDNAGKVSKNRRKQFANLVPEAIFDAIEAEAKAVLDEENELREEPGHTPDNT</sequence>
<reference evidence="4 5" key="1">
    <citation type="journal article" date="2020" name="Int. J. Syst. Evol. Microbiol.">
        <title>Paraburkholderia madseniana sp. nov., a phenolic acid-degrading bacterium isolated from acidic forest soil.</title>
        <authorList>
            <person name="Wilhelm R.C."/>
            <person name="Murphy S.J.L."/>
            <person name="Feriancek N.M."/>
            <person name="Karasz D.C."/>
            <person name="DeRito C.M."/>
            <person name="Newman J.D."/>
            <person name="Buckley D.H."/>
        </authorList>
    </citation>
    <scope>NUCLEOTIDE SEQUENCE [LARGE SCALE GENOMIC DNA]</scope>
    <source>
        <strain evidence="4 5">RP11</strain>
    </source>
</reference>
<accession>A0A6N6WMQ9</accession>
<dbReference type="PANTHER" id="PTHR13504">
    <property type="entry name" value="FIDO DOMAIN-CONTAINING PROTEIN DDB_G0283145"/>
    <property type="match status" value="1"/>
</dbReference>
<organism evidence="4 5">
    <name type="scientific">Paraburkholderia madseniana</name>
    <dbReference type="NCBI Taxonomy" id="2599607"/>
    <lineage>
        <taxon>Bacteria</taxon>
        <taxon>Pseudomonadati</taxon>
        <taxon>Pseudomonadota</taxon>
        <taxon>Betaproteobacteria</taxon>
        <taxon>Burkholderiales</taxon>
        <taxon>Burkholderiaceae</taxon>
        <taxon>Paraburkholderia</taxon>
    </lineage>
</organism>
<name>A0A6N6WMQ9_9BURK</name>
<comment type="caution">
    <text evidence="4">The sequence shown here is derived from an EMBL/GenBank/DDBJ whole genome shotgun (WGS) entry which is preliminary data.</text>
</comment>
<dbReference type="SUPFAM" id="SSF140931">
    <property type="entry name" value="Fic-like"/>
    <property type="match status" value="1"/>
</dbReference>
<dbReference type="EMBL" id="VOSW01000001">
    <property type="protein sequence ID" value="KAE8761972.1"/>
    <property type="molecule type" value="Genomic_DNA"/>
</dbReference>
<evidence type="ECO:0000313" key="4">
    <source>
        <dbReference type="EMBL" id="KAE8761972.1"/>
    </source>
</evidence>
<evidence type="ECO:0000313" key="5">
    <source>
        <dbReference type="Proteomes" id="UP000463700"/>
    </source>
</evidence>
<dbReference type="Proteomes" id="UP000463700">
    <property type="component" value="Unassembled WGS sequence"/>
</dbReference>
<feature type="domain" description="Fido" evidence="3">
    <location>
        <begin position="230"/>
        <end position="380"/>
    </location>
</feature>
<dbReference type="Pfam" id="PF02661">
    <property type="entry name" value="Fic"/>
    <property type="match status" value="1"/>
</dbReference>
<dbReference type="GO" id="GO:0005524">
    <property type="term" value="F:ATP binding"/>
    <property type="evidence" value="ECO:0007669"/>
    <property type="project" value="UniProtKB-KW"/>
</dbReference>
<dbReference type="InterPro" id="IPR040198">
    <property type="entry name" value="Fido_containing"/>
</dbReference>
<proteinExistence type="predicted"/>
<dbReference type="PROSITE" id="PS51459">
    <property type="entry name" value="FIDO"/>
    <property type="match status" value="1"/>
</dbReference>
<gene>
    <name evidence="4" type="ORF">FSO04_01065</name>
</gene>
<keyword evidence="2" id="KW-0067">ATP-binding</keyword>
<dbReference type="InterPro" id="IPR036597">
    <property type="entry name" value="Fido-like_dom_sf"/>
</dbReference>